<evidence type="ECO:0000256" key="1">
    <source>
        <dbReference type="ARBA" id="ARBA00000085"/>
    </source>
</evidence>
<dbReference type="RefSeq" id="WP_154075455.1">
    <property type="nucleotide sequence ID" value="NZ_CP045929.1"/>
</dbReference>
<dbReference type="PANTHER" id="PTHR45436">
    <property type="entry name" value="SENSOR HISTIDINE KINASE YKOH"/>
    <property type="match status" value="1"/>
</dbReference>
<evidence type="ECO:0000256" key="7">
    <source>
        <dbReference type="ARBA" id="ARBA00022777"/>
    </source>
</evidence>
<dbReference type="SUPFAM" id="SSF55874">
    <property type="entry name" value="ATPase domain of HSP90 chaperone/DNA topoisomerase II/histidine kinase"/>
    <property type="match status" value="1"/>
</dbReference>
<dbReference type="Pfam" id="PF02518">
    <property type="entry name" value="HATPase_c"/>
    <property type="match status" value="1"/>
</dbReference>
<dbReference type="CDD" id="cd06225">
    <property type="entry name" value="HAMP"/>
    <property type="match status" value="1"/>
</dbReference>
<dbReference type="InterPro" id="IPR005467">
    <property type="entry name" value="His_kinase_dom"/>
</dbReference>
<dbReference type="InterPro" id="IPR003661">
    <property type="entry name" value="HisK_dim/P_dom"/>
</dbReference>
<dbReference type="InterPro" id="IPR003660">
    <property type="entry name" value="HAMP_dom"/>
</dbReference>
<dbReference type="PROSITE" id="PS50109">
    <property type="entry name" value="HIS_KIN"/>
    <property type="match status" value="1"/>
</dbReference>
<evidence type="ECO:0000313" key="16">
    <source>
        <dbReference type="Proteomes" id="UP000371041"/>
    </source>
</evidence>
<feature type="domain" description="HAMP" evidence="14">
    <location>
        <begin position="186"/>
        <end position="236"/>
    </location>
</feature>
<dbReference type="Gene3D" id="6.10.340.10">
    <property type="match status" value="1"/>
</dbReference>
<reference evidence="16" key="1">
    <citation type="submission" date="2019-11" db="EMBL/GenBank/DDBJ databases">
        <title>The complete genome sequence of Saccharopolyspora sp. E2A.</title>
        <authorList>
            <person name="Zhang G."/>
        </authorList>
    </citation>
    <scope>NUCLEOTIDE SEQUENCE [LARGE SCALE GENOMIC DNA]</scope>
    <source>
        <strain evidence="16">E2A</strain>
    </source>
</reference>
<sequence>MRRVLTSVRAWWARRTVQFRTSFVAAAVALVGLALLARISIAFIGWFLLESVDTELRVTAESAAERLATGTPPGPLAGADLRVLDTAGEPVDGRPGPELSPWELNELKAGNGVFDRGGRSLNNGDRPPQRWIGQVVPAPQGQPLLVLAGTGLVGHDNTLGVASALLWTSSVIAAGTVWAATWVVVRRSLRPVQNMRLAATRLPEGERLPVPTARDELRFLAEALNGMLAGRDADTRRLRRFTGDAAHELRNPVASIRAQAEVAVVHPDPELTQDTLADIAAEAQRLSDLVESLLALSRAESIVPESEPVELVAAAQAAADRAMLGGSRPKVQLSTPTGAVVVLAAANEVATVLDNLLSNAARYARALVRLSVLPAGGGWVRLVVDDDGPGIPDEQRARVFDRFHRVEADRARRSGGAGIGLALVAEAVRRRGGTVHAGRSPEGGARIEVRWPAPGAQPSHRA</sequence>
<dbReference type="GO" id="GO:0000155">
    <property type="term" value="F:phosphorelay sensor kinase activity"/>
    <property type="evidence" value="ECO:0007669"/>
    <property type="project" value="InterPro"/>
</dbReference>
<evidence type="ECO:0000259" key="14">
    <source>
        <dbReference type="PROSITE" id="PS50885"/>
    </source>
</evidence>
<keyword evidence="10 12" id="KW-0472">Membrane</keyword>
<evidence type="ECO:0000256" key="5">
    <source>
        <dbReference type="ARBA" id="ARBA00022679"/>
    </source>
</evidence>
<dbReference type="Pfam" id="PF00512">
    <property type="entry name" value="HisKA"/>
    <property type="match status" value="1"/>
</dbReference>
<evidence type="ECO:0000256" key="9">
    <source>
        <dbReference type="ARBA" id="ARBA00023012"/>
    </source>
</evidence>
<dbReference type="InterPro" id="IPR004358">
    <property type="entry name" value="Sig_transdc_His_kin-like_C"/>
</dbReference>
<feature type="transmembrane region" description="Helical" evidence="12">
    <location>
        <begin position="21"/>
        <end position="49"/>
    </location>
</feature>
<dbReference type="Gene3D" id="3.30.565.10">
    <property type="entry name" value="Histidine kinase-like ATPase, C-terminal domain"/>
    <property type="match status" value="1"/>
</dbReference>
<evidence type="ECO:0000256" key="4">
    <source>
        <dbReference type="ARBA" id="ARBA00022553"/>
    </source>
</evidence>
<dbReference type="PROSITE" id="PS50885">
    <property type="entry name" value="HAMP"/>
    <property type="match status" value="1"/>
</dbReference>
<keyword evidence="4" id="KW-0597">Phosphoprotein</keyword>
<dbReference type="PANTHER" id="PTHR45436:SF5">
    <property type="entry name" value="SENSOR HISTIDINE KINASE TRCS"/>
    <property type="match status" value="1"/>
</dbReference>
<keyword evidence="8 12" id="KW-1133">Transmembrane helix</keyword>
<keyword evidence="16" id="KW-1185">Reference proteome</keyword>
<comment type="subcellular location">
    <subcellularLocation>
        <location evidence="2">Cell membrane</location>
    </subcellularLocation>
</comment>
<dbReference type="PRINTS" id="PR00344">
    <property type="entry name" value="BCTRLSENSOR"/>
</dbReference>
<feature type="transmembrane region" description="Helical" evidence="12">
    <location>
        <begin position="164"/>
        <end position="185"/>
    </location>
</feature>
<dbReference type="Gene3D" id="1.10.287.130">
    <property type="match status" value="1"/>
</dbReference>
<dbReference type="AlphaFoldDB" id="A0A5Q3Q315"/>
<evidence type="ECO:0000256" key="11">
    <source>
        <dbReference type="SAM" id="MobiDB-lite"/>
    </source>
</evidence>
<dbReference type="InterPro" id="IPR036890">
    <property type="entry name" value="HATPase_C_sf"/>
</dbReference>
<keyword evidence="6 12" id="KW-0812">Transmembrane</keyword>
<evidence type="ECO:0000256" key="2">
    <source>
        <dbReference type="ARBA" id="ARBA00004236"/>
    </source>
</evidence>
<evidence type="ECO:0000313" key="15">
    <source>
        <dbReference type="EMBL" id="QGK68852.1"/>
    </source>
</evidence>
<keyword evidence="9" id="KW-0902">Two-component regulatory system</keyword>
<proteinExistence type="predicted"/>
<dbReference type="EMBL" id="CP045929">
    <property type="protein sequence ID" value="QGK68852.1"/>
    <property type="molecule type" value="Genomic_DNA"/>
</dbReference>
<accession>A0A5Q3Q315</accession>
<comment type="catalytic activity">
    <reaction evidence="1">
        <text>ATP + protein L-histidine = ADP + protein N-phospho-L-histidine.</text>
        <dbReference type="EC" id="2.7.13.3"/>
    </reaction>
</comment>
<dbReference type="SMART" id="SM00388">
    <property type="entry name" value="HisKA"/>
    <property type="match status" value="1"/>
</dbReference>
<dbReference type="SUPFAM" id="SSF47384">
    <property type="entry name" value="Homodimeric domain of signal transducing histidine kinase"/>
    <property type="match status" value="1"/>
</dbReference>
<dbReference type="SMART" id="SM00387">
    <property type="entry name" value="HATPase_c"/>
    <property type="match status" value="1"/>
</dbReference>
<dbReference type="InterPro" id="IPR050428">
    <property type="entry name" value="TCS_sensor_his_kinase"/>
</dbReference>
<evidence type="ECO:0000256" key="3">
    <source>
        <dbReference type="ARBA" id="ARBA00012438"/>
    </source>
</evidence>
<evidence type="ECO:0000256" key="8">
    <source>
        <dbReference type="ARBA" id="ARBA00022989"/>
    </source>
</evidence>
<feature type="domain" description="Histidine kinase" evidence="13">
    <location>
        <begin position="244"/>
        <end position="455"/>
    </location>
</feature>
<dbReference type="Pfam" id="PF00672">
    <property type="entry name" value="HAMP"/>
    <property type="match status" value="1"/>
</dbReference>
<evidence type="ECO:0000256" key="10">
    <source>
        <dbReference type="ARBA" id="ARBA00023136"/>
    </source>
</evidence>
<evidence type="ECO:0000259" key="13">
    <source>
        <dbReference type="PROSITE" id="PS50109"/>
    </source>
</evidence>
<organism evidence="15 16">
    <name type="scientific">Allosaccharopolyspora coralli</name>
    <dbReference type="NCBI Taxonomy" id="2665642"/>
    <lineage>
        <taxon>Bacteria</taxon>
        <taxon>Bacillati</taxon>
        <taxon>Actinomycetota</taxon>
        <taxon>Actinomycetes</taxon>
        <taxon>Pseudonocardiales</taxon>
        <taxon>Pseudonocardiaceae</taxon>
        <taxon>Allosaccharopolyspora</taxon>
    </lineage>
</organism>
<dbReference type="EC" id="2.7.13.3" evidence="3"/>
<dbReference type="KEGG" id="sace:GIY23_04200"/>
<feature type="region of interest" description="Disordered" evidence="11">
    <location>
        <begin position="434"/>
        <end position="462"/>
    </location>
</feature>
<name>A0A5Q3Q315_9PSEU</name>
<keyword evidence="5" id="KW-0808">Transferase</keyword>
<dbReference type="InterPro" id="IPR036097">
    <property type="entry name" value="HisK_dim/P_sf"/>
</dbReference>
<protein>
    <recommendedName>
        <fullName evidence="3">histidine kinase</fullName>
        <ecNumber evidence="3">2.7.13.3</ecNumber>
    </recommendedName>
</protein>
<evidence type="ECO:0000256" key="12">
    <source>
        <dbReference type="SAM" id="Phobius"/>
    </source>
</evidence>
<dbReference type="Proteomes" id="UP000371041">
    <property type="component" value="Chromosome"/>
</dbReference>
<gene>
    <name evidence="15" type="ORF">GIY23_04200</name>
</gene>
<dbReference type="GO" id="GO:0005886">
    <property type="term" value="C:plasma membrane"/>
    <property type="evidence" value="ECO:0007669"/>
    <property type="project" value="UniProtKB-SubCell"/>
</dbReference>
<dbReference type="InterPro" id="IPR003594">
    <property type="entry name" value="HATPase_dom"/>
</dbReference>
<evidence type="ECO:0000256" key="6">
    <source>
        <dbReference type="ARBA" id="ARBA00022692"/>
    </source>
</evidence>
<keyword evidence="7" id="KW-0418">Kinase</keyword>
<dbReference type="CDD" id="cd00082">
    <property type="entry name" value="HisKA"/>
    <property type="match status" value="1"/>
</dbReference>